<dbReference type="InterPro" id="IPR018392">
    <property type="entry name" value="LysM"/>
</dbReference>
<dbReference type="Gene3D" id="3.10.350.10">
    <property type="entry name" value="LysM domain"/>
    <property type="match status" value="3"/>
</dbReference>
<dbReference type="OrthoDB" id="308800at2"/>
<dbReference type="GO" id="GO:0008932">
    <property type="term" value="F:lytic endotransglycosylase activity"/>
    <property type="evidence" value="ECO:0007669"/>
    <property type="project" value="TreeGrafter"/>
</dbReference>
<dbReference type="SMART" id="SM00257">
    <property type="entry name" value="LysM"/>
    <property type="match status" value="3"/>
</dbReference>
<reference evidence="2 3" key="1">
    <citation type="submission" date="2019-10" db="EMBL/GenBank/DDBJ databases">
        <title>Gracilibacillus sp. nov. isolated from rice seeds.</title>
        <authorList>
            <person name="He S."/>
        </authorList>
    </citation>
    <scope>NUCLEOTIDE SEQUENCE [LARGE SCALE GENOMIC DNA]</scope>
    <source>
        <strain evidence="2 3">TD8</strain>
    </source>
</reference>
<evidence type="ECO:0000313" key="3">
    <source>
        <dbReference type="Proteomes" id="UP000480246"/>
    </source>
</evidence>
<keyword evidence="3" id="KW-1185">Reference proteome</keyword>
<feature type="domain" description="LysM" evidence="1">
    <location>
        <begin position="27"/>
        <end position="75"/>
    </location>
</feature>
<feature type="domain" description="LysM" evidence="1">
    <location>
        <begin position="85"/>
        <end position="130"/>
    </location>
</feature>
<dbReference type="CDD" id="cd00118">
    <property type="entry name" value="LysM"/>
    <property type="match status" value="1"/>
</dbReference>
<feature type="domain" description="LysM" evidence="1">
    <location>
        <begin position="133"/>
        <end position="180"/>
    </location>
</feature>
<dbReference type="SUPFAM" id="SSF54106">
    <property type="entry name" value="LysM domain"/>
    <property type="match status" value="2"/>
</dbReference>
<dbReference type="PANTHER" id="PTHR33734">
    <property type="entry name" value="LYSM DOMAIN-CONTAINING GPI-ANCHORED PROTEIN 2"/>
    <property type="match status" value="1"/>
</dbReference>
<dbReference type="InterPro" id="IPR018911">
    <property type="entry name" value="Gmad2_Ig-like_dom"/>
</dbReference>
<dbReference type="Pfam" id="PF01476">
    <property type="entry name" value="LysM"/>
    <property type="match status" value="3"/>
</dbReference>
<comment type="caution">
    <text evidence="2">The sequence shown here is derived from an EMBL/GenBank/DDBJ whole genome shotgun (WGS) entry which is preliminary data.</text>
</comment>
<dbReference type="InterPro" id="IPR036779">
    <property type="entry name" value="LysM_dom_sf"/>
</dbReference>
<dbReference type="EMBL" id="WEID01000004">
    <property type="protein sequence ID" value="KAB8139367.1"/>
    <property type="molecule type" value="Genomic_DNA"/>
</dbReference>
<name>A0A7C8KV32_9BACI</name>
<protein>
    <submittedName>
        <fullName evidence="2">LysM peptidoglycan-binding domain-containing protein</fullName>
    </submittedName>
</protein>
<sequence length="287" mass="31843">MMYQSVFFRMSYWNGGKKMPVQSGTHVIHIVLPGESLSYLANRYDSDPAIMTQVNALYPPFTEAQMIMVNQALLIPVRNAYQAKTLYVISTGDTIWSIASRYATSPELLAGINDNIQNPGFIYPNQQIIIPAYIYQVETNDSIVSISSRSGIAIQQIILANSNRASFSPDLIREGYRLIIPLPSSTNIVVTSPFPGTTVQNNQRLTGYARAYEATVLYRLYDSNGVEVIRDTGTMTAYGAPAYSSFEDNLLFDQSPTSSEGILEVYTRSAMDGSVQDLVQVKLILDQ</sequence>
<dbReference type="PANTHER" id="PTHR33734:SF22">
    <property type="entry name" value="MEMBRANE-BOUND LYTIC MUREIN TRANSGLYCOSYLASE D"/>
    <property type="match status" value="1"/>
</dbReference>
<dbReference type="PROSITE" id="PS51782">
    <property type="entry name" value="LYSM"/>
    <property type="match status" value="3"/>
</dbReference>
<evidence type="ECO:0000259" key="1">
    <source>
        <dbReference type="PROSITE" id="PS51782"/>
    </source>
</evidence>
<dbReference type="Pfam" id="PF10648">
    <property type="entry name" value="Gmad2"/>
    <property type="match status" value="1"/>
</dbReference>
<organism evidence="2 3">
    <name type="scientific">Gracilibacillus oryzae</name>
    <dbReference type="NCBI Taxonomy" id="1672701"/>
    <lineage>
        <taxon>Bacteria</taxon>
        <taxon>Bacillati</taxon>
        <taxon>Bacillota</taxon>
        <taxon>Bacilli</taxon>
        <taxon>Bacillales</taxon>
        <taxon>Bacillaceae</taxon>
        <taxon>Gracilibacillus</taxon>
    </lineage>
</organism>
<dbReference type="Proteomes" id="UP000480246">
    <property type="component" value="Unassembled WGS sequence"/>
</dbReference>
<gene>
    <name evidence="2" type="ORF">F9U64_00810</name>
</gene>
<evidence type="ECO:0000313" key="2">
    <source>
        <dbReference type="EMBL" id="KAB8139367.1"/>
    </source>
</evidence>
<accession>A0A7C8KV32</accession>
<dbReference type="AlphaFoldDB" id="A0A7C8KV32"/>
<proteinExistence type="predicted"/>